<evidence type="ECO:0000313" key="2">
    <source>
        <dbReference type="Proteomes" id="UP001652680"/>
    </source>
</evidence>
<dbReference type="AlphaFoldDB" id="A0A6P4ECE2"/>
<dbReference type="EnsemblMetazoa" id="XM_017117324.1">
    <property type="protein sequence ID" value="XP_016972813.1"/>
    <property type="gene ID" value="LOC108040084"/>
</dbReference>
<protein>
    <submittedName>
        <fullName evidence="3">Uncharacterized protein LOC108040084</fullName>
    </submittedName>
</protein>
<name>A0A6P4ECE2_DRORH</name>
<organism evidence="3">
    <name type="scientific">Drosophila rhopaloa</name>
    <name type="common">Fruit fly</name>
    <dbReference type="NCBI Taxonomy" id="1041015"/>
    <lineage>
        <taxon>Eukaryota</taxon>
        <taxon>Metazoa</taxon>
        <taxon>Ecdysozoa</taxon>
        <taxon>Arthropoda</taxon>
        <taxon>Hexapoda</taxon>
        <taxon>Insecta</taxon>
        <taxon>Pterygota</taxon>
        <taxon>Neoptera</taxon>
        <taxon>Endopterygota</taxon>
        <taxon>Diptera</taxon>
        <taxon>Brachycera</taxon>
        <taxon>Muscomorpha</taxon>
        <taxon>Ephydroidea</taxon>
        <taxon>Drosophilidae</taxon>
        <taxon>Drosophila</taxon>
        <taxon>Sophophora</taxon>
    </lineage>
</organism>
<dbReference type="OrthoDB" id="7825164at2759"/>
<reference evidence="3" key="2">
    <citation type="submission" date="2025-04" db="UniProtKB">
        <authorList>
            <consortium name="RefSeq"/>
        </authorList>
    </citation>
    <scope>IDENTIFICATION</scope>
</reference>
<evidence type="ECO:0000313" key="3">
    <source>
        <dbReference type="RefSeq" id="XP_016972813.1"/>
    </source>
</evidence>
<accession>A0A6P4ECE2</accession>
<gene>
    <name evidence="3" type="primary">LOC108040084</name>
    <name evidence="1" type="synonym">108040084</name>
</gene>
<dbReference type="GeneID" id="108040084"/>
<evidence type="ECO:0000313" key="1">
    <source>
        <dbReference type="EnsemblMetazoa" id="XP_016972813.1"/>
    </source>
</evidence>
<reference evidence="2" key="1">
    <citation type="journal article" date="2021" name="Elife">
        <title>Highly contiguous assemblies of 101 drosophilid genomes.</title>
        <authorList>
            <person name="Kim B.Y."/>
            <person name="Wang J.R."/>
            <person name="Miller D.E."/>
            <person name="Barmina O."/>
            <person name="Delaney E."/>
            <person name="Thompson A."/>
            <person name="Comeault A.A."/>
            <person name="Peede D."/>
            <person name="D'Agostino E.R."/>
            <person name="Pelaez J."/>
            <person name="Aguilar J.M."/>
            <person name="Haji D."/>
            <person name="Matsunaga T."/>
            <person name="Armstrong E.E."/>
            <person name="Zych M."/>
            <person name="Ogawa Y."/>
            <person name="Stamenkovic-Radak M."/>
            <person name="Jelic M."/>
            <person name="Veselinovic M.S."/>
            <person name="Tanaskovic M."/>
            <person name="Eric P."/>
            <person name="Gao J.J."/>
            <person name="Katoh T.K."/>
            <person name="Toda M.J."/>
            <person name="Watabe H."/>
            <person name="Watada M."/>
            <person name="Davis J.S."/>
            <person name="Moyle L.C."/>
            <person name="Manoli G."/>
            <person name="Bertolini E."/>
            <person name="Kostal V."/>
            <person name="Hawley R.S."/>
            <person name="Takahashi A."/>
            <person name="Jones C.D."/>
            <person name="Price D.K."/>
            <person name="Whiteman N."/>
            <person name="Kopp A."/>
            <person name="Matute D.R."/>
            <person name="Petrov D.A."/>
        </authorList>
    </citation>
    <scope>NUCLEOTIDE SEQUENCE [LARGE SCALE GENOMIC DNA]</scope>
</reference>
<sequence length="91" mass="10399">MDGPLSFFQADPACLILIVLGLSLVEYILNNWSDANKDVADYPQEFTVSTRKSKRCESETPLARNCGLRHLQLRHRAKLLPGVKRRLDLQF</sequence>
<dbReference type="Proteomes" id="UP001652680">
    <property type="component" value="Unassembled WGS sequence"/>
</dbReference>
<keyword evidence="2" id="KW-1185">Reference proteome</keyword>
<proteinExistence type="predicted"/>
<dbReference type="OMA" id="FNCWSEL"/>
<dbReference type="RefSeq" id="XP_016972813.1">
    <property type="nucleotide sequence ID" value="XM_017117324.1"/>
</dbReference>
<reference evidence="1" key="3">
    <citation type="submission" date="2025-05" db="UniProtKB">
        <authorList>
            <consortium name="EnsemblMetazoa"/>
        </authorList>
    </citation>
    <scope>IDENTIFICATION</scope>
</reference>